<keyword evidence="8 11" id="KW-0378">Hydrolase</keyword>
<dbReference type="PROSITE" id="PS50880">
    <property type="entry name" value="TOPRIM"/>
    <property type="match status" value="1"/>
</dbReference>
<name>D6XV39_BACIE</name>
<accession>D6XV39</accession>
<evidence type="ECO:0000256" key="6">
    <source>
        <dbReference type="ARBA" id="ARBA00022730"/>
    </source>
</evidence>
<dbReference type="RefSeq" id="WP_013171027.1">
    <property type="nucleotide sequence ID" value="NC_014219.1"/>
</dbReference>
<keyword evidence="2 11" id="KW-0690">Ribosome biogenesis</keyword>
<comment type="catalytic activity">
    <reaction evidence="11">
        <text>Endonucleolytic cleavage of RNA, removing 21 and 42 nucleotides, respectively, from the 5'- and 3'-termini of a 5S-rRNA precursor.</text>
        <dbReference type="EC" id="3.1.26.8"/>
    </reaction>
</comment>
<dbReference type="GO" id="GO:0046872">
    <property type="term" value="F:metal ion binding"/>
    <property type="evidence" value="ECO:0007669"/>
    <property type="project" value="UniProtKB-KW"/>
</dbReference>
<dbReference type="PANTHER" id="PTHR39156:SF2">
    <property type="entry name" value="DNA PRIMASE (BACTERIAL TYPE) AND SMALL PRIMASE-LIKE PROTEINS"/>
    <property type="match status" value="1"/>
</dbReference>
<keyword evidence="5" id="KW-0479">Metal-binding</keyword>
<keyword evidence="10 11" id="KW-0694">RNA-binding</keyword>
<dbReference type="AlphaFoldDB" id="D6XV39"/>
<dbReference type="InterPro" id="IPR006171">
    <property type="entry name" value="TOPRIM_dom"/>
</dbReference>
<dbReference type="Pfam" id="PF01751">
    <property type="entry name" value="Toprim"/>
    <property type="match status" value="1"/>
</dbReference>
<dbReference type="STRING" id="439292.Bsel_0046"/>
<evidence type="ECO:0000256" key="9">
    <source>
        <dbReference type="ARBA" id="ARBA00022842"/>
    </source>
</evidence>
<dbReference type="GO" id="GO:0006364">
    <property type="term" value="P:rRNA processing"/>
    <property type="evidence" value="ECO:0007669"/>
    <property type="project" value="UniProtKB-UniRule"/>
</dbReference>
<evidence type="ECO:0000256" key="12">
    <source>
        <dbReference type="NCBIfam" id="TIGR00334"/>
    </source>
</evidence>
<dbReference type="PANTHER" id="PTHR39156">
    <property type="entry name" value="RIBONUCLEASE M5"/>
    <property type="match status" value="1"/>
</dbReference>
<keyword evidence="3 11" id="KW-0698">rRNA processing</keyword>
<evidence type="ECO:0000256" key="5">
    <source>
        <dbReference type="ARBA" id="ARBA00022723"/>
    </source>
</evidence>
<sequence>MERERIGPMIVVEGKNDSLTLKRWFDCDTIETNGSAVPDAVLERIALALGRRGVIVFTDPDYPGDQIRKIIDREVPGCSHAFLPKADAIDVRKGKVGIEHAGYRALQEALASVRRPGDDAQEDPSFETVPLRRLTEAGLLDGPDARSRRRILGELLGIGYNNSKQLPKRLHQFRISLREFEEAQAAMIKEMEQFER</sequence>
<protein>
    <recommendedName>
        <fullName evidence="11 12">Ribonuclease M5</fullName>
        <ecNumber evidence="11 12">3.1.26.8</ecNumber>
    </recommendedName>
    <alternativeName>
        <fullName evidence="11">RNase M5</fullName>
    </alternativeName>
    <alternativeName>
        <fullName evidence="11">Ribosomal RNA terminal maturase M5</fullName>
    </alternativeName>
</protein>
<dbReference type="FunFam" id="3.40.1360.10:FF:000006">
    <property type="entry name" value="Ribonuclease M5"/>
    <property type="match status" value="1"/>
</dbReference>
<comment type="function">
    <text evidence="11">Required for correct processing of both the 5' and 3' ends of 5S rRNA precursor. Cleaves both sides of a double-stranded region yielding mature 5S rRNA in one step.</text>
</comment>
<evidence type="ECO:0000256" key="7">
    <source>
        <dbReference type="ARBA" id="ARBA00022759"/>
    </source>
</evidence>
<gene>
    <name evidence="11" type="primary">rnmV</name>
    <name evidence="14" type="ordered locus">Bsel_0046</name>
</gene>
<organism evidence="14 15">
    <name type="scientific">Bacillus selenitireducens (strain ATCC 700615 / DSM 15326 / MLS10)</name>
    <dbReference type="NCBI Taxonomy" id="439292"/>
    <lineage>
        <taxon>Bacteria</taxon>
        <taxon>Bacillati</taxon>
        <taxon>Bacillota</taxon>
        <taxon>Bacilli</taxon>
        <taxon>Bacillales</taxon>
        <taxon>Bacillaceae</taxon>
        <taxon>Salisediminibacterium</taxon>
    </lineage>
</organism>
<evidence type="ECO:0000256" key="1">
    <source>
        <dbReference type="ARBA" id="ARBA00022490"/>
    </source>
</evidence>
<comment type="subcellular location">
    <subcellularLocation>
        <location evidence="11">Cytoplasm</location>
    </subcellularLocation>
</comment>
<keyword evidence="15" id="KW-1185">Reference proteome</keyword>
<evidence type="ECO:0000256" key="4">
    <source>
        <dbReference type="ARBA" id="ARBA00022722"/>
    </source>
</evidence>
<dbReference type="EMBL" id="CP001791">
    <property type="protein sequence ID" value="ADH97597.1"/>
    <property type="molecule type" value="Genomic_DNA"/>
</dbReference>
<dbReference type="OrthoDB" id="9791329at2"/>
<keyword evidence="6 11" id="KW-0699">rRNA-binding</keyword>
<dbReference type="InterPro" id="IPR034141">
    <property type="entry name" value="TOPRIM_RNase_M5-like"/>
</dbReference>
<proteinExistence type="inferred from homology"/>
<dbReference type="GO" id="GO:0019843">
    <property type="term" value="F:rRNA binding"/>
    <property type="evidence" value="ECO:0007669"/>
    <property type="project" value="UniProtKB-KW"/>
</dbReference>
<keyword evidence="4 11" id="KW-0540">Nuclease</keyword>
<reference evidence="14" key="1">
    <citation type="submission" date="2009-10" db="EMBL/GenBank/DDBJ databases">
        <title>Complete sequence of Bacillus selenitireducens MLS10.</title>
        <authorList>
            <consortium name="US DOE Joint Genome Institute"/>
            <person name="Lucas S."/>
            <person name="Copeland A."/>
            <person name="Lapidus A."/>
            <person name="Glavina del Rio T."/>
            <person name="Dalin E."/>
            <person name="Tice H."/>
            <person name="Bruce D."/>
            <person name="Goodwin L."/>
            <person name="Pitluck S."/>
            <person name="Sims D."/>
            <person name="Brettin T."/>
            <person name="Detter J.C."/>
            <person name="Han C."/>
            <person name="Larimer F."/>
            <person name="Land M."/>
            <person name="Hauser L."/>
            <person name="Kyrpides N."/>
            <person name="Ovchinnikova G."/>
            <person name="Stolz J."/>
        </authorList>
    </citation>
    <scope>NUCLEOTIDE SEQUENCE [LARGE SCALE GENOMIC DNA]</scope>
    <source>
        <strain evidence="14">MLS10</strain>
    </source>
</reference>
<dbReference type="HOGENOM" id="CLU_109405_0_0_9"/>
<dbReference type="KEGG" id="bse:Bsel_0046"/>
<evidence type="ECO:0000256" key="11">
    <source>
        <dbReference type="HAMAP-Rule" id="MF_01469"/>
    </source>
</evidence>
<evidence type="ECO:0000256" key="10">
    <source>
        <dbReference type="ARBA" id="ARBA00022884"/>
    </source>
</evidence>
<dbReference type="EC" id="3.1.26.8" evidence="11 12"/>
<dbReference type="Pfam" id="PF13331">
    <property type="entry name" value="DUF4093"/>
    <property type="match status" value="1"/>
</dbReference>
<feature type="domain" description="Toprim" evidence="13">
    <location>
        <begin position="7"/>
        <end position="97"/>
    </location>
</feature>
<dbReference type="eggNOG" id="COG1658">
    <property type="taxonomic scope" value="Bacteria"/>
</dbReference>
<evidence type="ECO:0000256" key="3">
    <source>
        <dbReference type="ARBA" id="ARBA00022552"/>
    </source>
</evidence>
<dbReference type="Gene3D" id="3.40.1360.10">
    <property type="match status" value="1"/>
</dbReference>
<dbReference type="Proteomes" id="UP000000271">
    <property type="component" value="Chromosome"/>
</dbReference>
<evidence type="ECO:0000259" key="13">
    <source>
        <dbReference type="PROSITE" id="PS50880"/>
    </source>
</evidence>
<dbReference type="GO" id="GO:0005737">
    <property type="term" value="C:cytoplasm"/>
    <property type="evidence" value="ECO:0007669"/>
    <property type="project" value="UniProtKB-SubCell"/>
</dbReference>
<keyword evidence="7 11" id="KW-0255">Endonuclease</keyword>
<dbReference type="CDD" id="cd01027">
    <property type="entry name" value="TOPRIM_RNase_M5_like"/>
    <property type="match status" value="1"/>
</dbReference>
<evidence type="ECO:0000313" key="15">
    <source>
        <dbReference type="Proteomes" id="UP000000271"/>
    </source>
</evidence>
<dbReference type="HAMAP" id="MF_01469">
    <property type="entry name" value="RNase_M5"/>
    <property type="match status" value="1"/>
</dbReference>
<dbReference type="InterPro" id="IPR025156">
    <property type="entry name" value="RNase_M5_C"/>
</dbReference>
<dbReference type="SUPFAM" id="SSF110455">
    <property type="entry name" value="Toprim domain"/>
    <property type="match status" value="1"/>
</dbReference>
<keyword evidence="9" id="KW-0460">Magnesium</keyword>
<keyword evidence="1 11" id="KW-0963">Cytoplasm</keyword>
<evidence type="ECO:0000256" key="2">
    <source>
        <dbReference type="ARBA" id="ARBA00022517"/>
    </source>
</evidence>
<evidence type="ECO:0000313" key="14">
    <source>
        <dbReference type="EMBL" id="ADH97597.1"/>
    </source>
</evidence>
<evidence type="ECO:0000256" key="8">
    <source>
        <dbReference type="ARBA" id="ARBA00022801"/>
    </source>
</evidence>
<dbReference type="NCBIfam" id="TIGR00334">
    <property type="entry name" value="5S_RNA_mat_M5"/>
    <property type="match status" value="1"/>
</dbReference>
<dbReference type="GO" id="GO:0043822">
    <property type="term" value="F:ribonuclease M5 activity"/>
    <property type="evidence" value="ECO:0007669"/>
    <property type="project" value="UniProtKB-UniRule"/>
</dbReference>
<comment type="similarity">
    <text evidence="11">Belongs to the ribonuclease M5 family.</text>
</comment>
<dbReference type="InterPro" id="IPR004466">
    <property type="entry name" value="RNase_M5"/>
</dbReference>
<dbReference type="GO" id="GO:0016853">
    <property type="term" value="F:isomerase activity"/>
    <property type="evidence" value="ECO:0007669"/>
    <property type="project" value="UniProtKB-KW"/>
</dbReference>